<dbReference type="InterPro" id="IPR050624">
    <property type="entry name" value="HTH-type_Tx_Regulator"/>
</dbReference>
<evidence type="ECO:0000259" key="3">
    <source>
        <dbReference type="PROSITE" id="PS50977"/>
    </source>
</evidence>
<dbReference type="InterPro" id="IPR009057">
    <property type="entry name" value="Homeodomain-like_sf"/>
</dbReference>
<accession>A0A6I2L2I5</accession>
<comment type="caution">
    <text evidence="4">The sequence shown here is derived from an EMBL/GenBank/DDBJ whole genome shotgun (WGS) entry which is preliminary data.</text>
</comment>
<dbReference type="Gene3D" id="1.10.357.10">
    <property type="entry name" value="Tetracycline Repressor, domain 2"/>
    <property type="match status" value="1"/>
</dbReference>
<dbReference type="EMBL" id="WKJK01000005">
    <property type="protein sequence ID" value="MRW90509.1"/>
    <property type="molecule type" value="Genomic_DNA"/>
</dbReference>
<dbReference type="Pfam" id="PF00440">
    <property type="entry name" value="TetR_N"/>
    <property type="match status" value="1"/>
</dbReference>
<dbReference type="SUPFAM" id="SSF46689">
    <property type="entry name" value="Homeodomain-like"/>
    <property type="match status" value="1"/>
</dbReference>
<dbReference type="Proteomes" id="UP000433309">
    <property type="component" value="Unassembled WGS sequence"/>
</dbReference>
<protein>
    <submittedName>
        <fullName evidence="4">TetR family transcriptional regulator</fullName>
    </submittedName>
</protein>
<dbReference type="AlphaFoldDB" id="A0A6I2L2I5"/>
<reference evidence="4 5" key="1">
    <citation type="submission" date="2019-11" db="EMBL/GenBank/DDBJ databases">
        <title>Novel species isolated from a subtropical stream in China.</title>
        <authorList>
            <person name="Lu H."/>
        </authorList>
    </citation>
    <scope>NUCLEOTIDE SEQUENCE [LARGE SCALE GENOMIC DNA]</scope>
    <source>
        <strain evidence="4 5">FT80W</strain>
    </source>
</reference>
<feature type="domain" description="HTH tetR-type" evidence="3">
    <location>
        <begin position="47"/>
        <end position="107"/>
    </location>
</feature>
<evidence type="ECO:0000313" key="4">
    <source>
        <dbReference type="EMBL" id="MRW90509.1"/>
    </source>
</evidence>
<keyword evidence="5" id="KW-1185">Reference proteome</keyword>
<dbReference type="PRINTS" id="PR00455">
    <property type="entry name" value="HTHTETR"/>
</dbReference>
<evidence type="ECO:0000256" key="2">
    <source>
        <dbReference type="PROSITE-ProRule" id="PRU00335"/>
    </source>
</evidence>
<gene>
    <name evidence="4" type="ORF">GJ699_10975</name>
</gene>
<sequence length="182" mass="19954">MVLGVTLISVAGWRLAAVCGGLAVSRQWLKNVRKGRRMAVVEDRRQKRTKAALQGAFRELLLDQGYEALTVGAVAEQANIGRSTFYEHYRTKEELLRASISRPFGVLAGLVDGASGADVLLSLLQHFRENQQVARLLLGWQTRTGFVRRQCRAGANARRQPALNGFIAVAAPTARPCCLPGR</sequence>
<dbReference type="PANTHER" id="PTHR43479">
    <property type="entry name" value="ACREF/ENVCD OPERON REPRESSOR-RELATED"/>
    <property type="match status" value="1"/>
</dbReference>
<keyword evidence="1 2" id="KW-0238">DNA-binding</keyword>
<dbReference type="PANTHER" id="PTHR43479:SF7">
    <property type="entry name" value="TETR-FAMILY TRANSCRIPTIONAL REGULATOR"/>
    <property type="match status" value="1"/>
</dbReference>
<organism evidence="4 5">
    <name type="scientific">Duganella guangzhouensis</name>
    <dbReference type="NCBI Taxonomy" id="2666084"/>
    <lineage>
        <taxon>Bacteria</taxon>
        <taxon>Pseudomonadati</taxon>
        <taxon>Pseudomonadota</taxon>
        <taxon>Betaproteobacteria</taxon>
        <taxon>Burkholderiales</taxon>
        <taxon>Oxalobacteraceae</taxon>
        <taxon>Telluria group</taxon>
        <taxon>Duganella</taxon>
    </lineage>
</organism>
<evidence type="ECO:0000256" key="1">
    <source>
        <dbReference type="ARBA" id="ARBA00023125"/>
    </source>
</evidence>
<feature type="DNA-binding region" description="H-T-H motif" evidence="2">
    <location>
        <begin position="70"/>
        <end position="89"/>
    </location>
</feature>
<proteinExistence type="predicted"/>
<dbReference type="PROSITE" id="PS50977">
    <property type="entry name" value="HTH_TETR_2"/>
    <property type="match status" value="1"/>
</dbReference>
<evidence type="ECO:0000313" key="5">
    <source>
        <dbReference type="Proteomes" id="UP000433309"/>
    </source>
</evidence>
<dbReference type="InterPro" id="IPR001647">
    <property type="entry name" value="HTH_TetR"/>
</dbReference>
<dbReference type="GO" id="GO:0003677">
    <property type="term" value="F:DNA binding"/>
    <property type="evidence" value="ECO:0007669"/>
    <property type="project" value="UniProtKB-UniRule"/>
</dbReference>
<name>A0A6I2L2I5_9BURK</name>